<reference evidence="2 3" key="1">
    <citation type="journal article" date="2021" name="Elife">
        <title>Chloroplast acquisition without the gene transfer in kleptoplastic sea slugs, Plakobranchus ocellatus.</title>
        <authorList>
            <person name="Maeda T."/>
            <person name="Takahashi S."/>
            <person name="Yoshida T."/>
            <person name="Shimamura S."/>
            <person name="Takaki Y."/>
            <person name="Nagai Y."/>
            <person name="Toyoda A."/>
            <person name="Suzuki Y."/>
            <person name="Arimoto A."/>
            <person name="Ishii H."/>
            <person name="Satoh N."/>
            <person name="Nishiyama T."/>
            <person name="Hasebe M."/>
            <person name="Maruyama T."/>
            <person name="Minagawa J."/>
            <person name="Obokata J."/>
            <person name="Shigenobu S."/>
        </authorList>
    </citation>
    <scope>NUCLEOTIDE SEQUENCE [LARGE SCALE GENOMIC DNA]</scope>
</reference>
<proteinExistence type="predicted"/>
<evidence type="ECO:0000256" key="1">
    <source>
        <dbReference type="SAM" id="MobiDB-lite"/>
    </source>
</evidence>
<evidence type="ECO:0000313" key="2">
    <source>
        <dbReference type="EMBL" id="GFO04532.1"/>
    </source>
</evidence>
<keyword evidence="3" id="KW-1185">Reference proteome</keyword>
<evidence type="ECO:0000313" key="3">
    <source>
        <dbReference type="Proteomes" id="UP000735302"/>
    </source>
</evidence>
<comment type="caution">
    <text evidence="2">The sequence shown here is derived from an EMBL/GenBank/DDBJ whole genome shotgun (WGS) entry which is preliminary data.</text>
</comment>
<protein>
    <submittedName>
        <fullName evidence="2">Uncharacterized protein</fullName>
    </submittedName>
</protein>
<feature type="compositionally biased region" description="Basic residues" evidence="1">
    <location>
        <begin position="210"/>
        <end position="224"/>
    </location>
</feature>
<name>A0AAV4ABX1_9GAST</name>
<feature type="region of interest" description="Disordered" evidence="1">
    <location>
        <begin position="178"/>
        <end position="224"/>
    </location>
</feature>
<dbReference type="EMBL" id="BLXT01003739">
    <property type="protein sequence ID" value="GFO04532.1"/>
    <property type="molecule type" value="Genomic_DNA"/>
</dbReference>
<sequence length="224" mass="24113">MSKYNTGLCGFSFGTFPSLQADINSSHQESMVNMRSFTVYTLLLSLLHKNCCDGQRPNLPISTKDLTSGGLKIKTSAFSKLSPCQNPGSLLKKCVTLSSRYSLASRSLLHCTNYSAAVHDWFLFNGKAKGNNCCVVKNLSAEEGLSSCNSNPSTPASGQHAPDGAEWTLYQRLNKSCVPNDQRLHSPPAETRPKESQDSDEGGSGGSSGKRLKKSRKSKIAVSG</sequence>
<dbReference type="AlphaFoldDB" id="A0AAV4ABX1"/>
<accession>A0AAV4ABX1</accession>
<gene>
    <name evidence="2" type="ORF">PoB_003103700</name>
</gene>
<organism evidence="2 3">
    <name type="scientific">Plakobranchus ocellatus</name>
    <dbReference type="NCBI Taxonomy" id="259542"/>
    <lineage>
        <taxon>Eukaryota</taxon>
        <taxon>Metazoa</taxon>
        <taxon>Spiralia</taxon>
        <taxon>Lophotrochozoa</taxon>
        <taxon>Mollusca</taxon>
        <taxon>Gastropoda</taxon>
        <taxon>Heterobranchia</taxon>
        <taxon>Euthyneura</taxon>
        <taxon>Panpulmonata</taxon>
        <taxon>Sacoglossa</taxon>
        <taxon>Placobranchoidea</taxon>
        <taxon>Plakobranchidae</taxon>
        <taxon>Plakobranchus</taxon>
    </lineage>
</organism>
<dbReference type="Proteomes" id="UP000735302">
    <property type="component" value="Unassembled WGS sequence"/>
</dbReference>